<keyword evidence="2" id="KW-0472">Membrane</keyword>
<name>A0A8S1QLB3_9CILI</name>
<evidence type="ECO:0000256" key="1">
    <source>
        <dbReference type="SAM" id="MobiDB-lite"/>
    </source>
</evidence>
<feature type="transmembrane region" description="Helical" evidence="2">
    <location>
        <begin position="1146"/>
        <end position="1167"/>
    </location>
</feature>
<dbReference type="PANTHER" id="PTHR31600">
    <property type="entry name" value="TINY MACROCYSTS PROTEIN B-RELATED"/>
    <property type="match status" value="1"/>
</dbReference>
<feature type="transmembrane region" description="Helical" evidence="2">
    <location>
        <begin position="25"/>
        <end position="44"/>
    </location>
</feature>
<dbReference type="InterPro" id="IPR052994">
    <property type="entry name" value="Tiny_macrocysts_regulators"/>
</dbReference>
<dbReference type="Proteomes" id="UP000692954">
    <property type="component" value="Unassembled WGS sequence"/>
</dbReference>
<dbReference type="OrthoDB" id="300949at2759"/>
<feature type="region of interest" description="Disordered" evidence="1">
    <location>
        <begin position="1063"/>
        <end position="1090"/>
    </location>
</feature>
<feature type="transmembrane region" description="Helical" evidence="2">
    <location>
        <begin position="80"/>
        <end position="102"/>
    </location>
</feature>
<gene>
    <name evidence="3" type="ORF">PSON_ATCC_30995.1.T1100120</name>
</gene>
<evidence type="ECO:0000313" key="4">
    <source>
        <dbReference type="Proteomes" id="UP000692954"/>
    </source>
</evidence>
<comment type="caution">
    <text evidence="3">The sequence shown here is derived from an EMBL/GenBank/DDBJ whole genome shotgun (WGS) entry which is preliminary data.</text>
</comment>
<protein>
    <recommendedName>
        <fullName evidence="5">Transmembrane protein</fullName>
    </recommendedName>
</protein>
<keyword evidence="4" id="KW-1185">Reference proteome</keyword>
<evidence type="ECO:0000313" key="3">
    <source>
        <dbReference type="EMBL" id="CAD8116246.1"/>
    </source>
</evidence>
<feature type="region of interest" description="Disordered" evidence="1">
    <location>
        <begin position="1103"/>
        <end position="1122"/>
    </location>
</feature>
<sequence>MKFIIFEQLSCLAHIPHNSQPSEFWVVWVAFIMNLQQLAIMLPIHGWNLWKYSNGHFYLLQKLAQASLVIPYAFESNFNFSNIAFGLVILLLITFVAIIITLMILGMQNNVNPLLHYQIRKSIFYFFVFSTNMFQMPILFLLIAFILIEKNNFNQELTIFNVKSILCIVTLFIFSIFVFLYQYFLRAYTFIPFNFYQQKYNGFQSIQYGLSVFIVFLYLVDQDTTVQYIQILLIFLLIFLRLAESIIMKPSIPIINSLQFSLNFTLFIILIILSINIFTNNNQIFQEEQLIYVIMLLGLIAYYLSKQFYSNRCLSVFDNEITPFNCIHYTQEMHFKHLMTLENQKIKEFFHLYIQWKGHKIVCQKHWLKSNYKTEYNQVQRTHQTIFCILNTELEKAQQDSKTDYEELQLLYISYVAQFCKKPLLAYVELKRYQSKQQIQSFYFVQIRYQMSIYLQTLIKNQQQTNIQANNQQKVAITDRQLSIQSIFEALQFQDQFIPSIIDLLNDKINFWNRQIKGFNNIYELERLAIKQSKNILNLASQINQYCQIDIKNLDHLSISNNVQDLKLISIFCSSIMNDYYSTQICETTISEIYNIEHTFQEDTISNLSFIQERAVILMLSLVKNRGKIINQDKKLISQFFNYTEQEFAQIDNISGLMPTFFAEKHDKLLLNYLQTAKSQFFDDYNQVFGQSKEGMIISYQLKLDNNFSELDDYVLIGCLAQVKQSADYLLFGEDGFLIGMTENFYQIIINAKDQSQSILHENLNQLNVFFIIPNIMELLNDLKNTYGKDSIYVQQDKFYKIWKYNNNKDLYEMSIKLGCSSKQSYFINDSSVFLSRTSFASIEKEKADIKIYQQLGQSINEKKKLKGVSNLKSLTIYSLNFNNQLRNSLQILEGKTKQHYVAKINIVYKMIGKKDNRKSYFILEINDMRKADEFFKTNDSLINNQNTISIQTTNKGNIPTAQDQNNSYLGTMHVDLEEVTPNISKQLQTGFSRLLNKYESKQQAQLNLMDQLGMESARDSMSYGPLSQRINFISPSSKQQHMQELIDKDFMDLQNQLELGNEDIGNDIDVPDSSKVKSNSKDQNQKSNNLIEILQNNRLNKKNEDIDREAKKSKSSITSGTSGISAISTIKKFQQKTEMTNSLRILVSINIMIMIIILAFIIAHLLKIEFYNHQTQLTLSNINGPTLFNRYFFKVFTYTWSLVFNSLGIIESSEFLITQTISEMRDLAQIIFYDLTNMYDTFIGVESSGMLNLINLDFLYQNNENVTYTYFINIISNVADTLFQALNYNIQTLIQLIDRNYIDNLLMLRYNLKNVVDMNSQLIDSLNVLFFQQQVSQIEEFEIQIIIEIILLVLIITCQLIYWKKIELYSQQILILVGKLQLNQAQDMITRFTAVIETLKQLSGKYGWKKQNYYKLLFFPLNQIGIEAMQTQSRVLKEYQLSQVGNQTIKLNHIIDDRKNYKKNLNVVLNSKINNPNTSIQCAIIIIIITCLIFLFYLLGGFLIFKKQQNDLFPTQQLTLSFIRFTSQLDIVVSTAFITKTQPILYNKLVELNIYTDQEMETFRDQRVIISIFISLYSIYFENITSIYENIIQSDKITENDENILLELFSNDFCYLLRTDIPFCNYDNNTINFDQLYGKPTRLDDNRDYLSKGIQGVVSRLDAFFKQNYHYEINKIDYFPDLQVVRELFETREFTNTLIEHFLDTTDGTNLFIDTIMKSVKTITENDLNLLFTYYLVTGLMLLLIYLIFYGCWIYRTNQRLIQLRLILTNLPIEVLTEQHTLSLLKKLQ</sequence>
<evidence type="ECO:0008006" key="5">
    <source>
        <dbReference type="Google" id="ProtNLM"/>
    </source>
</evidence>
<proteinExistence type="predicted"/>
<accession>A0A8S1QLB3</accession>
<feature type="transmembrane region" description="Helical" evidence="2">
    <location>
        <begin position="1733"/>
        <end position="1756"/>
    </location>
</feature>
<feature type="compositionally biased region" description="Basic and acidic residues" evidence="1">
    <location>
        <begin position="1103"/>
        <end position="1113"/>
    </location>
</feature>
<reference evidence="3" key="1">
    <citation type="submission" date="2021-01" db="EMBL/GenBank/DDBJ databases">
        <authorList>
            <consortium name="Genoscope - CEA"/>
            <person name="William W."/>
        </authorList>
    </citation>
    <scope>NUCLEOTIDE SEQUENCE</scope>
</reference>
<dbReference type="EMBL" id="CAJJDN010000110">
    <property type="protein sequence ID" value="CAD8116246.1"/>
    <property type="molecule type" value="Genomic_DNA"/>
</dbReference>
<feature type="transmembrane region" description="Helical" evidence="2">
    <location>
        <begin position="123"/>
        <end position="148"/>
    </location>
</feature>
<feature type="transmembrane region" description="Helical" evidence="2">
    <location>
        <begin position="202"/>
        <end position="220"/>
    </location>
</feature>
<keyword evidence="2" id="KW-1133">Transmembrane helix</keyword>
<feature type="transmembrane region" description="Helical" evidence="2">
    <location>
        <begin position="255"/>
        <end position="277"/>
    </location>
</feature>
<evidence type="ECO:0000256" key="2">
    <source>
        <dbReference type="SAM" id="Phobius"/>
    </source>
</evidence>
<feature type="compositionally biased region" description="Basic and acidic residues" evidence="1">
    <location>
        <begin position="1073"/>
        <end position="1085"/>
    </location>
</feature>
<feature type="transmembrane region" description="Helical" evidence="2">
    <location>
        <begin position="226"/>
        <end position="243"/>
    </location>
</feature>
<feature type="transmembrane region" description="Helical" evidence="2">
    <location>
        <begin position="1344"/>
        <end position="1364"/>
    </location>
</feature>
<feature type="transmembrane region" description="Helical" evidence="2">
    <location>
        <begin position="160"/>
        <end position="181"/>
    </location>
</feature>
<organism evidence="3 4">
    <name type="scientific">Paramecium sonneborni</name>
    <dbReference type="NCBI Taxonomy" id="65129"/>
    <lineage>
        <taxon>Eukaryota</taxon>
        <taxon>Sar</taxon>
        <taxon>Alveolata</taxon>
        <taxon>Ciliophora</taxon>
        <taxon>Intramacronucleata</taxon>
        <taxon>Oligohymenophorea</taxon>
        <taxon>Peniculida</taxon>
        <taxon>Parameciidae</taxon>
        <taxon>Paramecium</taxon>
    </lineage>
</organism>
<keyword evidence="2" id="KW-0812">Transmembrane</keyword>
<feature type="transmembrane region" description="Helical" evidence="2">
    <location>
        <begin position="289"/>
        <end position="305"/>
    </location>
</feature>
<dbReference type="PANTHER" id="PTHR31600:SF2">
    <property type="entry name" value="GAMETE ENRICHED GENE 10 PROTEIN-RELATED"/>
    <property type="match status" value="1"/>
</dbReference>
<feature type="transmembrane region" description="Helical" evidence="2">
    <location>
        <begin position="1483"/>
        <end position="1506"/>
    </location>
</feature>